<organism evidence="1 2">
    <name type="scientific">Platysternon megacephalum</name>
    <name type="common">big-headed turtle</name>
    <dbReference type="NCBI Taxonomy" id="55544"/>
    <lineage>
        <taxon>Eukaryota</taxon>
        <taxon>Metazoa</taxon>
        <taxon>Chordata</taxon>
        <taxon>Craniata</taxon>
        <taxon>Vertebrata</taxon>
        <taxon>Euteleostomi</taxon>
        <taxon>Archelosauria</taxon>
        <taxon>Testudinata</taxon>
        <taxon>Testudines</taxon>
        <taxon>Cryptodira</taxon>
        <taxon>Durocryptodira</taxon>
        <taxon>Testudinoidea</taxon>
        <taxon>Platysternidae</taxon>
        <taxon>Platysternon</taxon>
    </lineage>
</organism>
<name>A0A4D9E515_9SAUR</name>
<dbReference type="GO" id="GO:0016874">
    <property type="term" value="F:ligase activity"/>
    <property type="evidence" value="ECO:0007669"/>
    <property type="project" value="UniProtKB-KW"/>
</dbReference>
<dbReference type="Proteomes" id="UP000297703">
    <property type="component" value="Unassembled WGS sequence"/>
</dbReference>
<keyword evidence="2" id="KW-1185">Reference proteome</keyword>
<sequence length="108" mass="12223">MRRLSSKALQQLWFLGASKQVILNLKPLKLFTAPNPRTSLGTLPSSSSVILVEVYLKIKNKNLKQKVRTSCNWKQVQPIENANEKLCNNYFNRSGCLVLPSCLMKESS</sequence>
<dbReference type="EMBL" id="QXTE01000114">
    <property type="protein sequence ID" value="TFK05426.1"/>
    <property type="molecule type" value="Genomic_DNA"/>
</dbReference>
<reference evidence="1 2" key="2">
    <citation type="submission" date="2019-04" db="EMBL/GenBank/DDBJ databases">
        <title>The genome sequence of big-headed turtle.</title>
        <authorList>
            <person name="Gong S."/>
        </authorList>
    </citation>
    <scope>NUCLEOTIDE SEQUENCE [LARGE SCALE GENOMIC DNA]</scope>
    <source>
        <strain evidence="1">DO16091913</strain>
        <tissue evidence="1">Muscle</tissue>
    </source>
</reference>
<proteinExistence type="predicted"/>
<comment type="caution">
    <text evidence="1">The sequence shown here is derived from an EMBL/GenBank/DDBJ whole genome shotgun (WGS) entry which is preliminary data.</text>
</comment>
<gene>
    <name evidence="1" type="ORF">DR999_PMT11927</name>
</gene>
<dbReference type="AlphaFoldDB" id="A0A4D9E515"/>
<protein>
    <submittedName>
        <fullName evidence="1">Glycine--tRNA ligase</fullName>
    </submittedName>
</protein>
<keyword evidence="1" id="KW-0436">Ligase</keyword>
<evidence type="ECO:0000313" key="2">
    <source>
        <dbReference type="Proteomes" id="UP000297703"/>
    </source>
</evidence>
<accession>A0A4D9E515</accession>
<reference evidence="1 2" key="1">
    <citation type="submission" date="2019-04" db="EMBL/GenBank/DDBJ databases">
        <title>Draft genome of the big-headed turtle Platysternon megacephalum.</title>
        <authorList>
            <person name="Gong S."/>
        </authorList>
    </citation>
    <scope>NUCLEOTIDE SEQUENCE [LARGE SCALE GENOMIC DNA]</scope>
    <source>
        <strain evidence="1">DO16091913</strain>
        <tissue evidence="1">Muscle</tissue>
    </source>
</reference>
<evidence type="ECO:0000313" key="1">
    <source>
        <dbReference type="EMBL" id="TFK05426.1"/>
    </source>
</evidence>